<feature type="compositionally biased region" description="Low complexity" evidence="4">
    <location>
        <begin position="11"/>
        <end position="34"/>
    </location>
</feature>
<dbReference type="InterPro" id="IPR043128">
    <property type="entry name" value="Rev_trsase/Diguanyl_cyclase"/>
</dbReference>
<feature type="compositionally biased region" description="Low complexity" evidence="4">
    <location>
        <begin position="56"/>
        <end position="65"/>
    </location>
</feature>
<dbReference type="EMBL" id="JAMKFE010000004">
    <property type="protein sequence ID" value="MCM5679432.1"/>
    <property type="molecule type" value="Genomic_DNA"/>
</dbReference>
<dbReference type="InterPro" id="IPR050469">
    <property type="entry name" value="Diguanylate_Cyclase"/>
</dbReference>
<keyword evidence="6" id="KW-0548">Nucleotidyltransferase</keyword>
<gene>
    <name evidence="6" type="ORF">M8A51_07795</name>
</gene>
<organism evidence="6 7">
    <name type="scientific">Caldimonas mangrovi</name>
    <dbReference type="NCBI Taxonomy" id="2944811"/>
    <lineage>
        <taxon>Bacteria</taxon>
        <taxon>Pseudomonadati</taxon>
        <taxon>Pseudomonadota</taxon>
        <taxon>Betaproteobacteria</taxon>
        <taxon>Burkholderiales</taxon>
        <taxon>Sphaerotilaceae</taxon>
        <taxon>Caldimonas</taxon>
    </lineage>
</organism>
<evidence type="ECO:0000256" key="3">
    <source>
        <dbReference type="SAM" id="Coils"/>
    </source>
</evidence>
<evidence type="ECO:0000259" key="5">
    <source>
        <dbReference type="PROSITE" id="PS50887"/>
    </source>
</evidence>
<evidence type="ECO:0000256" key="2">
    <source>
        <dbReference type="ARBA" id="ARBA00034247"/>
    </source>
</evidence>
<feature type="compositionally biased region" description="Basic and acidic residues" evidence="4">
    <location>
        <begin position="35"/>
        <end position="55"/>
    </location>
</feature>
<keyword evidence="3" id="KW-0175">Coiled coil</keyword>
<protein>
    <recommendedName>
        <fullName evidence="1">diguanylate cyclase</fullName>
        <ecNumber evidence="1">2.7.7.65</ecNumber>
    </recommendedName>
</protein>
<evidence type="ECO:0000313" key="6">
    <source>
        <dbReference type="EMBL" id="MCM5679432.1"/>
    </source>
</evidence>
<keyword evidence="6" id="KW-0808">Transferase</keyword>
<evidence type="ECO:0000256" key="1">
    <source>
        <dbReference type="ARBA" id="ARBA00012528"/>
    </source>
</evidence>
<dbReference type="NCBIfam" id="TIGR00254">
    <property type="entry name" value="GGDEF"/>
    <property type="match status" value="1"/>
</dbReference>
<dbReference type="CDD" id="cd01949">
    <property type="entry name" value="GGDEF"/>
    <property type="match status" value="1"/>
</dbReference>
<feature type="domain" description="GGDEF" evidence="5">
    <location>
        <begin position="491"/>
        <end position="621"/>
    </location>
</feature>
<proteinExistence type="predicted"/>
<dbReference type="InterPro" id="IPR029787">
    <property type="entry name" value="Nucleotide_cyclase"/>
</dbReference>
<feature type="region of interest" description="Disordered" evidence="4">
    <location>
        <begin position="1"/>
        <end position="65"/>
    </location>
</feature>
<dbReference type="Gene3D" id="3.30.70.270">
    <property type="match status" value="1"/>
</dbReference>
<dbReference type="EC" id="2.7.7.65" evidence="1"/>
<keyword evidence="7" id="KW-1185">Reference proteome</keyword>
<comment type="caution">
    <text evidence="6">The sequence shown here is derived from an EMBL/GenBank/DDBJ whole genome shotgun (WGS) entry which is preliminary data.</text>
</comment>
<feature type="compositionally biased region" description="Polar residues" evidence="4">
    <location>
        <begin position="1"/>
        <end position="10"/>
    </location>
</feature>
<dbReference type="SUPFAM" id="SSF55073">
    <property type="entry name" value="Nucleotide cyclase"/>
    <property type="match status" value="1"/>
</dbReference>
<dbReference type="Proteomes" id="UP001165541">
    <property type="component" value="Unassembled WGS sequence"/>
</dbReference>
<feature type="coiled-coil region" evidence="3">
    <location>
        <begin position="433"/>
        <end position="467"/>
    </location>
</feature>
<accession>A0ABT0YL19</accession>
<dbReference type="InterPro" id="IPR000160">
    <property type="entry name" value="GGDEF_dom"/>
</dbReference>
<dbReference type="RefSeq" id="WP_251777643.1">
    <property type="nucleotide sequence ID" value="NZ_JAMKFE010000004.1"/>
</dbReference>
<dbReference type="Pfam" id="PF00990">
    <property type="entry name" value="GGDEF"/>
    <property type="match status" value="1"/>
</dbReference>
<dbReference type="GO" id="GO:0052621">
    <property type="term" value="F:diguanylate cyclase activity"/>
    <property type="evidence" value="ECO:0007669"/>
    <property type="project" value="UniProtKB-EC"/>
</dbReference>
<feature type="region of interest" description="Disordered" evidence="4">
    <location>
        <begin position="137"/>
        <end position="158"/>
    </location>
</feature>
<reference evidence="6" key="1">
    <citation type="submission" date="2022-05" db="EMBL/GenBank/DDBJ databases">
        <title>Schlegelella sp. nov., isolated from mangrove soil.</title>
        <authorList>
            <person name="Liu Y."/>
            <person name="Ge X."/>
            <person name="Liu W."/>
        </authorList>
    </citation>
    <scope>NUCLEOTIDE SEQUENCE</scope>
    <source>
        <strain evidence="6">S2-27</strain>
    </source>
</reference>
<dbReference type="PANTHER" id="PTHR45138:SF9">
    <property type="entry name" value="DIGUANYLATE CYCLASE DGCM-RELATED"/>
    <property type="match status" value="1"/>
</dbReference>
<evidence type="ECO:0000313" key="7">
    <source>
        <dbReference type="Proteomes" id="UP001165541"/>
    </source>
</evidence>
<dbReference type="SMART" id="SM00267">
    <property type="entry name" value="GGDEF"/>
    <property type="match status" value="1"/>
</dbReference>
<dbReference type="PROSITE" id="PS50887">
    <property type="entry name" value="GGDEF"/>
    <property type="match status" value="1"/>
</dbReference>
<name>A0ABT0YL19_9BURK</name>
<evidence type="ECO:0000256" key="4">
    <source>
        <dbReference type="SAM" id="MobiDB-lite"/>
    </source>
</evidence>
<comment type="catalytic activity">
    <reaction evidence="2">
        <text>2 GTP = 3',3'-c-di-GMP + 2 diphosphate</text>
        <dbReference type="Rhea" id="RHEA:24898"/>
        <dbReference type="ChEBI" id="CHEBI:33019"/>
        <dbReference type="ChEBI" id="CHEBI:37565"/>
        <dbReference type="ChEBI" id="CHEBI:58805"/>
        <dbReference type="EC" id="2.7.7.65"/>
    </reaction>
</comment>
<dbReference type="PANTHER" id="PTHR45138">
    <property type="entry name" value="REGULATORY COMPONENTS OF SENSORY TRANSDUCTION SYSTEM"/>
    <property type="match status" value="1"/>
</dbReference>
<sequence length="621" mass="67652">MESTPGSASRATQPAPLAGPATAPAQLAKAALRRLAQERLEPTPENYRRAYRAEAGEPPDGDAPLPAAAQRLLERLGGGQVGAAAPGLLEAIQQGRWEQADRLLAGAADGDAAAAQAQAWAALIGRLVKGIERGGRQWTSGRKKDSLQRVLAGSRSDPQRLQQRLTQLAASWDSDTLADAATQADPLLADVLSAAGPATAPAELGPVATVAPPVTLLPGIDEPLLAPAWQAVVGDLADAIEPALPADDPRCARLGSRLAELRLPLATDADDDLAEDWRGWAGDAQRLLEHRQHLTEQLRLLCEELTAGLADLSEDSSWVQGQCEAMRSKLQEGLTARTVRSVSHMLHSTRTQQHELKTQRNHARDLLKQAINAMLQEIGELGVHTDRFQDNMGRYAVAIEQADSLESLAGMVKELVEETKSVQHKVGQTQQRLQAEHAEADHLHERVRELETELQRLSTEVSTDQLTEIANRRGLIQAFDTEHARTQRSGRELAVGLLDIDNFKKLNDTLGHQTGDQALKFLANNVKQALRPMDTVARYGGEEFVVLLPETTTDEACVVLTRLQRTLTASFFMHEEQQVFVTFSAGVTLYRPGERLEETLDRADEALYEAKRTGKNRTCVA</sequence>